<dbReference type="GO" id="GO:0008270">
    <property type="term" value="F:zinc ion binding"/>
    <property type="evidence" value="ECO:0007669"/>
    <property type="project" value="UniProtKB-KW"/>
</dbReference>
<dbReference type="SUPFAM" id="SSF90229">
    <property type="entry name" value="CCCH zinc finger"/>
    <property type="match status" value="1"/>
</dbReference>
<feature type="compositionally biased region" description="Basic residues" evidence="5">
    <location>
        <begin position="250"/>
        <end position="260"/>
    </location>
</feature>
<keyword evidence="2 4" id="KW-0863">Zinc-finger</keyword>
<dbReference type="PANTHER" id="PTHR13309">
    <property type="entry name" value="NUCLEAR FRAGILE X MENTAL RETARDATION PROTEIN INTERACTING PROTEIN 1"/>
    <property type="match status" value="1"/>
</dbReference>
<dbReference type="OrthoDB" id="273070at2759"/>
<dbReference type="AlphaFoldDB" id="A0A9W4MU62"/>
<evidence type="ECO:0000256" key="2">
    <source>
        <dbReference type="ARBA" id="ARBA00022771"/>
    </source>
</evidence>
<evidence type="ECO:0000256" key="5">
    <source>
        <dbReference type="SAM" id="MobiDB-lite"/>
    </source>
</evidence>
<dbReference type="Proteomes" id="UP001153618">
    <property type="component" value="Unassembled WGS sequence"/>
</dbReference>
<dbReference type="InterPro" id="IPR019496">
    <property type="entry name" value="NUFIP1_cons_dom"/>
</dbReference>
<evidence type="ECO:0000256" key="4">
    <source>
        <dbReference type="PROSITE-ProRule" id="PRU00723"/>
    </source>
</evidence>
<dbReference type="GO" id="GO:0003723">
    <property type="term" value="F:RNA binding"/>
    <property type="evidence" value="ECO:0007669"/>
    <property type="project" value="InterPro"/>
</dbReference>
<dbReference type="GO" id="GO:0000492">
    <property type="term" value="P:box C/D snoRNP assembly"/>
    <property type="evidence" value="ECO:0007669"/>
    <property type="project" value="TreeGrafter"/>
</dbReference>
<feature type="domain" description="C3H1-type" evidence="6">
    <location>
        <begin position="560"/>
        <end position="587"/>
    </location>
</feature>
<dbReference type="Pfam" id="PF10453">
    <property type="entry name" value="NUFIP1"/>
    <property type="match status" value="1"/>
</dbReference>
<dbReference type="PANTHER" id="PTHR13309:SF0">
    <property type="entry name" value="FMR1-INTERACTING PROTEIN NUFIP1"/>
    <property type="match status" value="1"/>
</dbReference>
<reference evidence="7" key="1">
    <citation type="submission" date="2021-07" db="EMBL/GenBank/DDBJ databases">
        <authorList>
            <person name="Branca A.L. A."/>
        </authorList>
    </citation>
    <scope>NUCLEOTIDE SEQUENCE</scope>
</reference>
<evidence type="ECO:0000256" key="3">
    <source>
        <dbReference type="ARBA" id="ARBA00022833"/>
    </source>
</evidence>
<feature type="compositionally biased region" description="Basic residues" evidence="5">
    <location>
        <begin position="41"/>
        <end position="52"/>
    </location>
</feature>
<feature type="compositionally biased region" description="Gly residues" evidence="5">
    <location>
        <begin position="31"/>
        <end position="40"/>
    </location>
</feature>
<feature type="compositionally biased region" description="Basic and acidic residues" evidence="5">
    <location>
        <begin position="337"/>
        <end position="361"/>
    </location>
</feature>
<sequence length="645" mass="69616">MGSQGFSFPPPPPPPPTQQPPAYPPTQHGQNWGGRGGAPRGRGRGQGHRGRGGHAEGARTPSYPPPGGFNYGQTTYAGYPSQPVHAAPYMPPAPYSHGQSQGYQNPPGSSPFPNAQYPQPGSTSSYQHLPYNAPANQAPSYQPTPSYMQGLPAPHHGHQSNSQAVMGGMPWGNDMQGQYMGAQSGQARGPRPNTHNHGPKGKMNHKRDHASAFTKPQSTIPRPPTAPAVPSFGNPLPSKPPPAADATGNRKTKKRKRKHNQLGLTPNADDHDSSEEDEAEGADEETKLAQAGANPGGLQVSYKGKTSNLGTPAEIAAWIAERKKNFPTQARIAAKQKAAEEAKAAREAARQKKTQEQQAKRKENRKQSGNKQSENKQSENSAAPADSDADAKRREEIRRNLEQEQERIAKAMAEADAARLRLEALQKEALGLQTESVKQEDQPIDQPTAESQNNTPPPNIETELADVEPQESASSFKPDLPASSEDPERLPEAPEPAIPIGAPSPHDPEIELANEGSDWTSSDGSDSDSESHSDSDSAPEQASSRRTGPDRVPPPPREGKKAKSVCRYFSNGKCRNGDQCSFSHDTPGPKAKAEKKSEKETRRKGLFQALLDRQKDDEDRRAMEVIAFLGQHNLLVPDTNTPIPH</sequence>
<feature type="compositionally biased region" description="Acidic residues" evidence="5">
    <location>
        <begin position="272"/>
        <end position="283"/>
    </location>
</feature>
<dbReference type="InterPro" id="IPR036855">
    <property type="entry name" value="Znf_CCCH_sf"/>
</dbReference>
<evidence type="ECO:0000313" key="7">
    <source>
        <dbReference type="EMBL" id="CAG8104129.1"/>
    </source>
</evidence>
<dbReference type="InterPro" id="IPR041367">
    <property type="entry name" value="Znf-CCCH_4"/>
</dbReference>
<accession>A0A9W4MU62</accession>
<dbReference type="InterPro" id="IPR000571">
    <property type="entry name" value="Znf_CCCH"/>
</dbReference>
<feature type="zinc finger region" description="C3H1-type" evidence="4">
    <location>
        <begin position="560"/>
        <end position="587"/>
    </location>
</feature>
<protein>
    <recommendedName>
        <fullName evidence="6">C3H1-type domain-containing protein</fullName>
    </recommendedName>
</protein>
<feature type="compositionally biased region" description="Pro residues" evidence="5">
    <location>
        <begin position="8"/>
        <end position="24"/>
    </location>
</feature>
<dbReference type="InterPro" id="IPR039136">
    <property type="entry name" value="NUFIP1-like"/>
</dbReference>
<dbReference type="PROSITE" id="PS50103">
    <property type="entry name" value="ZF_C3H1"/>
    <property type="match status" value="1"/>
</dbReference>
<evidence type="ECO:0000259" key="6">
    <source>
        <dbReference type="PROSITE" id="PS50103"/>
    </source>
</evidence>
<proteinExistence type="predicted"/>
<evidence type="ECO:0000313" key="8">
    <source>
        <dbReference type="Proteomes" id="UP001153618"/>
    </source>
</evidence>
<organism evidence="7 8">
    <name type="scientific">Penicillium olsonii</name>
    <dbReference type="NCBI Taxonomy" id="99116"/>
    <lineage>
        <taxon>Eukaryota</taxon>
        <taxon>Fungi</taxon>
        <taxon>Dikarya</taxon>
        <taxon>Ascomycota</taxon>
        <taxon>Pezizomycotina</taxon>
        <taxon>Eurotiomycetes</taxon>
        <taxon>Eurotiomycetidae</taxon>
        <taxon>Eurotiales</taxon>
        <taxon>Aspergillaceae</taxon>
        <taxon>Penicillium</taxon>
    </lineage>
</organism>
<feature type="compositionally biased region" description="Basic residues" evidence="5">
    <location>
        <begin position="197"/>
        <end position="208"/>
    </location>
</feature>
<comment type="caution">
    <text evidence="7">The sequence shown here is derived from an EMBL/GenBank/DDBJ whole genome shotgun (WGS) entry which is preliminary data.</text>
</comment>
<feature type="region of interest" description="Disordered" evidence="5">
    <location>
        <begin position="1"/>
        <end position="308"/>
    </location>
</feature>
<dbReference type="SMART" id="SM00356">
    <property type="entry name" value="ZnF_C3H1"/>
    <property type="match status" value="1"/>
</dbReference>
<keyword evidence="3 4" id="KW-0862">Zinc</keyword>
<dbReference type="GO" id="GO:0005634">
    <property type="term" value="C:nucleus"/>
    <property type="evidence" value="ECO:0007669"/>
    <property type="project" value="TreeGrafter"/>
</dbReference>
<keyword evidence="8" id="KW-1185">Reference proteome</keyword>
<feature type="compositionally biased region" description="Basic and acidic residues" evidence="5">
    <location>
        <begin position="591"/>
        <end position="603"/>
    </location>
</feature>
<feature type="compositionally biased region" description="Basic and acidic residues" evidence="5">
    <location>
        <begin position="389"/>
        <end position="403"/>
    </location>
</feature>
<dbReference type="EMBL" id="CAJVOS010000024">
    <property type="protein sequence ID" value="CAG8104129.1"/>
    <property type="molecule type" value="Genomic_DNA"/>
</dbReference>
<dbReference type="Pfam" id="PF18044">
    <property type="entry name" value="zf-CCCH_4"/>
    <property type="match status" value="1"/>
</dbReference>
<gene>
    <name evidence="7" type="ORF">POLS_LOCUS4761</name>
</gene>
<keyword evidence="1 4" id="KW-0479">Metal-binding</keyword>
<feature type="compositionally biased region" description="Polar residues" evidence="5">
    <location>
        <begin position="134"/>
        <end position="147"/>
    </location>
</feature>
<feature type="region of interest" description="Disordered" evidence="5">
    <location>
        <begin position="330"/>
        <end position="403"/>
    </location>
</feature>
<name>A0A9W4MU62_PENOL</name>
<dbReference type="Gene3D" id="4.10.1000.10">
    <property type="entry name" value="Zinc finger, CCCH-type"/>
    <property type="match status" value="1"/>
</dbReference>
<feature type="compositionally biased region" description="Polar residues" evidence="5">
    <location>
        <begin position="97"/>
        <end position="127"/>
    </location>
</feature>
<evidence type="ECO:0000256" key="1">
    <source>
        <dbReference type="ARBA" id="ARBA00022723"/>
    </source>
</evidence>
<feature type="region of interest" description="Disordered" evidence="5">
    <location>
        <begin position="433"/>
        <end position="604"/>
    </location>
</feature>